<evidence type="ECO:0000313" key="3">
    <source>
        <dbReference type="EMBL" id="KAE8696032.1"/>
    </source>
</evidence>
<dbReference type="PANTHER" id="PTHR47926:SF519">
    <property type="entry name" value="DYW DOMAIN-CONTAINING PROTEIN"/>
    <property type="match status" value="1"/>
</dbReference>
<accession>A0A6A2ZY55</accession>
<dbReference type="InterPro" id="IPR046960">
    <property type="entry name" value="PPR_At4g14850-like_plant"/>
</dbReference>
<comment type="caution">
    <text evidence="3">The sequence shown here is derived from an EMBL/GenBank/DDBJ whole genome shotgun (WGS) entry which is preliminary data.</text>
</comment>
<evidence type="ECO:0008006" key="5">
    <source>
        <dbReference type="Google" id="ProtNLM"/>
    </source>
</evidence>
<dbReference type="InterPro" id="IPR011990">
    <property type="entry name" value="TPR-like_helical_dom_sf"/>
</dbReference>
<organism evidence="3 4">
    <name type="scientific">Hibiscus syriacus</name>
    <name type="common">Rose of Sharon</name>
    <dbReference type="NCBI Taxonomy" id="106335"/>
    <lineage>
        <taxon>Eukaryota</taxon>
        <taxon>Viridiplantae</taxon>
        <taxon>Streptophyta</taxon>
        <taxon>Embryophyta</taxon>
        <taxon>Tracheophyta</taxon>
        <taxon>Spermatophyta</taxon>
        <taxon>Magnoliopsida</taxon>
        <taxon>eudicotyledons</taxon>
        <taxon>Gunneridae</taxon>
        <taxon>Pentapetalae</taxon>
        <taxon>rosids</taxon>
        <taxon>malvids</taxon>
        <taxon>Malvales</taxon>
        <taxon>Malvaceae</taxon>
        <taxon>Malvoideae</taxon>
        <taxon>Hibiscus</taxon>
    </lineage>
</organism>
<dbReference type="InterPro" id="IPR002885">
    <property type="entry name" value="PPR_rpt"/>
</dbReference>
<dbReference type="Proteomes" id="UP000436088">
    <property type="component" value="Unassembled WGS sequence"/>
</dbReference>
<dbReference type="Pfam" id="PF01535">
    <property type="entry name" value="PPR"/>
    <property type="match status" value="2"/>
</dbReference>
<evidence type="ECO:0000313" key="4">
    <source>
        <dbReference type="Proteomes" id="UP000436088"/>
    </source>
</evidence>
<evidence type="ECO:0000256" key="1">
    <source>
        <dbReference type="ARBA" id="ARBA00022737"/>
    </source>
</evidence>
<evidence type="ECO:0000256" key="2">
    <source>
        <dbReference type="PROSITE-ProRule" id="PRU00708"/>
    </source>
</evidence>
<dbReference type="EMBL" id="VEPZ02001071">
    <property type="protein sequence ID" value="KAE8696032.1"/>
    <property type="molecule type" value="Genomic_DNA"/>
</dbReference>
<feature type="repeat" description="PPR" evidence="2">
    <location>
        <begin position="44"/>
        <end position="78"/>
    </location>
</feature>
<proteinExistence type="predicted"/>
<dbReference type="PROSITE" id="PS51375">
    <property type="entry name" value="PPR"/>
    <property type="match status" value="1"/>
</dbReference>
<protein>
    <recommendedName>
        <fullName evidence="5">Pentatricopeptide repeat-containing protein</fullName>
    </recommendedName>
</protein>
<dbReference type="GO" id="GO:0003723">
    <property type="term" value="F:RNA binding"/>
    <property type="evidence" value="ECO:0007669"/>
    <property type="project" value="InterPro"/>
</dbReference>
<dbReference type="Gene3D" id="1.25.40.10">
    <property type="entry name" value="Tetratricopeptide repeat domain"/>
    <property type="match status" value="1"/>
</dbReference>
<gene>
    <name evidence="3" type="ORF">F3Y22_tig00110678pilonHSYRG00486</name>
</gene>
<dbReference type="PANTHER" id="PTHR47926">
    <property type="entry name" value="PENTATRICOPEPTIDE REPEAT-CONTAINING PROTEIN"/>
    <property type="match status" value="1"/>
</dbReference>
<dbReference type="GO" id="GO:0009451">
    <property type="term" value="P:RNA modification"/>
    <property type="evidence" value="ECO:0007669"/>
    <property type="project" value="InterPro"/>
</dbReference>
<keyword evidence="4" id="KW-1185">Reference proteome</keyword>
<reference evidence="3" key="1">
    <citation type="submission" date="2019-09" db="EMBL/GenBank/DDBJ databases">
        <title>Draft genome information of white flower Hibiscus syriacus.</title>
        <authorList>
            <person name="Kim Y.-M."/>
        </authorList>
    </citation>
    <scope>NUCLEOTIDE SEQUENCE [LARGE SCALE GENOMIC DNA]</scope>
    <source>
        <strain evidence="3">YM2019G1</strain>
    </source>
</reference>
<keyword evidence="1" id="KW-0677">Repeat</keyword>
<sequence>MIVGYLQNGLNNYALELFRLMVREGPKANNFSLAAMPSMLWFKDLVSLASMIMALTQHGLGEDGFGHFEKLLAAGIKPDHITYVGVLSACTHVGLVDQDWRYYNMMKDFHKIEPTLSHYASMVDLLGRADSKGEVAATGELMHINVPVKEAEDVRVLWILVRDRVRVTQNTFHTPI</sequence>
<dbReference type="AlphaFoldDB" id="A0A6A2ZY55"/>
<name>A0A6A2ZY55_HIBSY</name>